<protein>
    <recommendedName>
        <fullName evidence="3">PcfJ-like protein</fullName>
    </recommendedName>
</protein>
<dbReference type="RefSeq" id="WP_002654834.1">
    <property type="nucleotide sequence ID" value="NZ_CH672377.1"/>
</dbReference>
<dbReference type="eggNOG" id="ENOG5032F5G">
    <property type="taxonomic scope" value="Bacteria"/>
</dbReference>
<comment type="caution">
    <text evidence="1">The sequence shown here is derived from an EMBL/GenBank/DDBJ whole genome shotgun (WGS) entry which is preliminary data.</text>
</comment>
<sequence>MATQQKQNELLHSDRHLRGHLKRLGLDTIEQYRTWCADNGFSDKLRKKERQRVLEIEYAARLAARRQLLRQKRDARRRGDHLLSLARREIDARHVSTPSLIRFANAVKETNHKRKTLVELLTHLLSQRASFLNGYSFYPHDGEIAGNSAIEALPLLAAFGPHWVRPLESWKPKTRSARRQFISLLHHLLLRYGDMPAFLDRVWFTGHGGQSDKERLWYVQIGAGENFTRCNLPLPYTKRMAHHFLSAPNDATINEAIRWGQVIGLGGDDRLAQAIMGTRLANDFSQHPFWTTVIQWFIRNPLEDMAQVGPVIDYIYFQKFEVAYYYLGADQNEAGPARQPNFTMKGRTPEALLRQVNRWHAGLDSTFAFDVPQWKPSGLPSFDWLDKSWDGHDQWWSIREVCTAKELVAEGRKMHHCVASYASTCVRGARSIWRMEVESCGMHVKVLTLEVDPQTRTIVQARGKFNRLATDQEKDVLRRWASSVGLKLGNYV</sequence>
<accession>A4A083</accession>
<dbReference type="EMBL" id="AANZ01000027">
    <property type="protein sequence ID" value="EAQ77869.1"/>
    <property type="molecule type" value="Genomic_DNA"/>
</dbReference>
<dbReference type="Proteomes" id="UP000004358">
    <property type="component" value="Unassembled WGS sequence"/>
</dbReference>
<name>A4A083_9BACT</name>
<dbReference type="Pfam" id="PF14284">
    <property type="entry name" value="PcfJ"/>
    <property type="match status" value="1"/>
</dbReference>
<gene>
    <name evidence="1" type="ORF">DSM3645_06194</name>
</gene>
<organism evidence="1 2">
    <name type="scientific">Blastopirellula marina DSM 3645</name>
    <dbReference type="NCBI Taxonomy" id="314230"/>
    <lineage>
        <taxon>Bacteria</taxon>
        <taxon>Pseudomonadati</taxon>
        <taxon>Planctomycetota</taxon>
        <taxon>Planctomycetia</taxon>
        <taxon>Pirellulales</taxon>
        <taxon>Pirellulaceae</taxon>
        <taxon>Blastopirellula</taxon>
    </lineage>
</organism>
<dbReference type="HOGENOM" id="CLU_553968_0_0_0"/>
<proteinExistence type="predicted"/>
<dbReference type="AlphaFoldDB" id="A4A083"/>
<evidence type="ECO:0000313" key="1">
    <source>
        <dbReference type="EMBL" id="EAQ77869.1"/>
    </source>
</evidence>
<evidence type="ECO:0008006" key="3">
    <source>
        <dbReference type="Google" id="ProtNLM"/>
    </source>
</evidence>
<dbReference type="OrthoDB" id="214484at2"/>
<dbReference type="InterPro" id="IPR025586">
    <property type="entry name" value="PcfJ"/>
</dbReference>
<evidence type="ECO:0000313" key="2">
    <source>
        <dbReference type="Proteomes" id="UP000004358"/>
    </source>
</evidence>
<reference evidence="1 2" key="1">
    <citation type="submission" date="2006-02" db="EMBL/GenBank/DDBJ databases">
        <authorList>
            <person name="Amann R."/>
            <person name="Ferriera S."/>
            <person name="Johnson J."/>
            <person name="Kravitz S."/>
            <person name="Halpern A."/>
            <person name="Remington K."/>
            <person name="Beeson K."/>
            <person name="Tran B."/>
            <person name="Rogers Y.-H."/>
            <person name="Friedman R."/>
            <person name="Venter J.C."/>
        </authorList>
    </citation>
    <scope>NUCLEOTIDE SEQUENCE [LARGE SCALE GENOMIC DNA]</scope>
    <source>
        <strain evidence="1 2">DSM 3645</strain>
    </source>
</reference>